<dbReference type="Gene3D" id="3.40.50.2300">
    <property type="match status" value="1"/>
</dbReference>
<dbReference type="PANTHER" id="PTHR44520">
    <property type="entry name" value="RESPONSE REGULATOR RCP1-RELATED"/>
    <property type="match status" value="1"/>
</dbReference>
<name>A0A1W2H5R2_9BACT</name>
<dbReference type="Pfam" id="PF00072">
    <property type="entry name" value="Response_reg"/>
    <property type="match status" value="1"/>
</dbReference>
<organism evidence="3 4">
    <name type="scientific">Aquiflexum balticum DSM 16537</name>
    <dbReference type="NCBI Taxonomy" id="758820"/>
    <lineage>
        <taxon>Bacteria</taxon>
        <taxon>Pseudomonadati</taxon>
        <taxon>Bacteroidota</taxon>
        <taxon>Cytophagia</taxon>
        <taxon>Cytophagales</taxon>
        <taxon>Cyclobacteriaceae</taxon>
        <taxon>Aquiflexum</taxon>
    </lineage>
</organism>
<feature type="modified residue" description="4-aspartylphosphate" evidence="1">
    <location>
        <position position="62"/>
    </location>
</feature>
<dbReference type="PROSITE" id="PS50110">
    <property type="entry name" value="RESPONSE_REGULATORY"/>
    <property type="match status" value="1"/>
</dbReference>
<dbReference type="PANTHER" id="PTHR44520:SF2">
    <property type="entry name" value="RESPONSE REGULATOR RCP1"/>
    <property type="match status" value="1"/>
</dbReference>
<keyword evidence="1" id="KW-0597">Phosphoprotein</keyword>
<dbReference type="AlphaFoldDB" id="A0A1W2H5R2"/>
<dbReference type="SUPFAM" id="SSF52172">
    <property type="entry name" value="CheY-like"/>
    <property type="match status" value="1"/>
</dbReference>
<proteinExistence type="predicted"/>
<keyword evidence="4" id="KW-1185">Reference proteome</keyword>
<dbReference type="RefSeq" id="WP_084120691.1">
    <property type="nucleotide sequence ID" value="NZ_LT838813.1"/>
</dbReference>
<evidence type="ECO:0000256" key="1">
    <source>
        <dbReference type="PROSITE-ProRule" id="PRU00169"/>
    </source>
</evidence>
<feature type="domain" description="Response regulatory" evidence="2">
    <location>
        <begin position="7"/>
        <end position="129"/>
    </location>
</feature>
<evidence type="ECO:0000259" key="2">
    <source>
        <dbReference type="PROSITE" id="PS50110"/>
    </source>
</evidence>
<evidence type="ECO:0000313" key="3">
    <source>
        <dbReference type="EMBL" id="SMD43826.1"/>
    </source>
</evidence>
<evidence type="ECO:0000313" key="4">
    <source>
        <dbReference type="Proteomes" id="UP000192333"/>
    </source>
</evidence>
<dbReference type="STRING" id="758820.SAMN00777080_2436"/>
<dbReference type="Proteomes" id="UP000192333">
    <property type="component" value="Chromosome I"/>
</dbReference>
<protein>
    <submittedName>
        <fullName evidence="3">CheY chemotaxis protein or a CheY-like REC (Receiver) domain</fullName>
    </submittedName>
</protein>
<dbReference type="InterPro" id="IPR052893">
    <property type="entry name" value="TCS_response_regulator"/>
</dbReference>
<dbReference type="OrthoDB" id="7631574at2"/>
<accession>A0A1W2H5R2</accession>
<dbReference type="InterPro" id="IPR001789">
    <property type="entry name" value="Sig_transdc_resp-reg_receiver"/>
</dbReference>
<dbReference type="EMBL" id="LT838813">
    <property type="protein sequence ID" value="SMD43826.1"/>
    <property type="molecule type" value="Genomic_DNA"/>
</dbReference>
<reference evidence="4" key="1">
    <citation type="submission" date="2017-04" db="EMBL/GenBank/DDBJ databases">
        <authorList>
            <person name="Varghese N."/>
            <person name="Submissions S."/>
        </authorList>
    </citation>
    <scope>NUCLEOTIDE SEQUENCE [LARGE SCALE GENOMIC DNA]</scope>
    <source>
        <strain evidence="4">DSM 16537</strain>
    </source>
</reference>
<sequence length="150" mass="17085">MSEKTLKIILADDDEADRMLFTDAFTELKSGITIETVNDGMALMDLLHATETQDLPQILFLDINMPQKTGIDCLKEIRADNRFNDVAIAIYSTSSSEKDMDDTFMHGANVYIHKPNSFDKLKKVLEKAIMNFKVYQDPPFNKDNFILNAE</sequence>
<gene>
    <name evidence="3" type="ORF">SAMN00777080_2436</name>
</gene>
<dbReference type="SMART" id="SM00448">
    <property type="entry name" value="REC"/>
    <property type="match status" value="1"/>
</dbReference>
<dbReference type="GO" id="GO:0000160">
    <property type="term" value="P:phosphorelay signal transduction system"/>
    <property type="evidence" value="ECO:0007669"/>
    <property type="project" value="InterPro"/>
</dbReference>
<dbReference type="InterPro" id="IPR011006">
    <property type="entry name" value="CheY-like_superfamily"/>
</dbReference>